<accession>A0A1F7G8E5</accession>
<evidence type="ECO:0000259" key="1">
    <source>
        <dbReference type="Pfam" id="PF08241"/>
    </source>
</evidence>
<organism evidence="2 3">
    <name type="scientific">Candidatus Roizmanbacteria bacterium RIFCSPHIGHO2_01_FULL_39_12b</name>
    <dbReference type="NCBI Taxonomy" id="1802030"/>
    <lineage>
        <taxon>Bacteria</taxon>
        <taxon>Candidatus Roizmaniibacteriota</taxon>
    </lineage>
</organism>
<dbReference type="InterPro" id="IPR013216">
    <property type="entry name" value="Methyltransf_11"/>
</dbReference>
<dbReference type="AlphaFoldDB" id="A0A1F7G8E5"/>
<dbReference type="SUPFAM" id="SSF53335">
    <property type="entry name" value="S-adenosyl-L-methionine-dependent methyltransferases"/>
    <property type="match status" value="1"/>
</dbReference>
<dbReference type="GO" id="GO:0008757">
    <property type="term" value="F:S-adenosylmethionine-dependent methyltransferase activity"/>
    <property type="evidence" value="ECO:0007669"/>
    <property type="project" value="InterPro"/>
</dbReference>
<dbReference type="PANTHER" id="PTHR43861">
    <property type="entry name" value="TRANS-ACONITATE 2-METHYLTRANSFERASE-RELATED"/>
    <property type="match status" value="1"/>
</dbReference>
<comment type="caution">
    <text evidence="2">The sequence shown here is derived from an EMBL/GenBank/DDBJ whole genome shotgun (WGS) entry which is preliminary data.</text>
</comment>
<reference evidence="2 3" key="1">
    <citation type="journal article" date="2016" name="Nat. Commun.">
        <title>Thousands of microbial genomes shed light on interconnected biogeochemical processes in an aquifer system.</title>
        <authorList>
            <person name="Anantharaman K."/>
            <person name="Brown C.T."/>
            <person name="Hug L.A."/>
            <person name="Sharon I."/>
            <person name="Castelle C.J."/>
            <person name="Probst A.J."/>
            <person name="Thomas B.C."/>
            <person name="Singh A."/>
            <person name="Wilkins M.J."/>
            <person name="Karaoz U."/>
            <person name="Brodie E.L."/>
            <person name="Williams K.H."/>
            <person name="Hubbard S.S."/>
            <person name="Banfield J.F."/>
        </authorList>
    </citation>
    <scope>NUCLEOTIDE SEQUENCE [LARGE SCALE GENOMIC DNA]</scope>
</reference>
<dbReference type="Proteomes" id="UP000178372">
    <property type="component" value="Unassembled WGS sequence"/>
</dbReference>
<evidence type="ECO:0000313" key="3">
    <source>
        <dbReference type="Proteomes" id="UP000178372"/>
    </source>
</evidence>
<feature type="domain" description="Methyltransferase type 11" evidence="1">
    <location>
        <begin position="46"/>
        <end position="141"/>
    </location>
</feature>
<dbReference type="PANTHER" id="PTHR43861:SF6">
    <property type="entry name" value="METHYLTRANSFERASE TYPE 11"/>
    <property type="match status" value="1"/>
</dbReference>
<dbReference type="InterPro" id="IPR029063">
    <property type="entry name" value="SAM-dependent_MTases_sf"/>
</dbReference>
<evidence type="ECO:0000313" key="2">
    <source>
        <dbReference type="EMBL" id="OGK15194.1"/>
    </source>
</evidence>
<dbReference type="EMBL" id="MFZF01000033">
    <property type="protein sequence ID" value="OGK15194.1"/>
    <property type="molecule type" value="Genomic_DNA"/>
</dbReference>
<name>A0A1F7G8E5_9BACT</name>
<protein>
    <recommendedName>
        <fullName evidence="1">Methyltransferase type 11 domain-containing protein</fullName>
    </recommendedName>
</protein>
<proteinExistence type="predicted"/>
<dbReference type="CDD" id="cd02440">
    <property type="entry name" value="AdoMet_MTases"/>
    <property type="match status" value="1"/>
</dbReference>
<sequence>MKQKRSVEAIWYDSNYYNKTEKAVPQWYRMLYPRIKGIVNNNSKILEVGCGKSYVLKKLAKEKLVDPKKIYGIEQSDVAIHYMKKYIRGGNFVSADANILPYKNNVFDFVLLLEVIEHLEKPNKVLSEISRVVKKRGTLFLSFPNFSFFPWRIARFFSDVFKLPQLINKQPIDAIYTINEVIEMVESVGFGCKSITGVTYLTAGLSSIESIREYALTKAFNRLGGSRFSLHPLFEFVKL</sequence>
<dbReference type="Gene3D" id="3.40.50.150">
    <property type="entry name" value="Vaccinia Virus protein VP39"/>
    <property type="match status" value="1"/>
</dbReference>
<gene>
    <name evidence="2" type="ORF">A2690_00245</name>
</gene>
<dbReference type="Pfam" id="PF08241">
    <property type="entry name" value="Methyltransf_11"/>
    <property type="match status" value="1"/>
</dbReference>